<dbReference type="AlphaFoldDB" id="A0A4U6CXU3"/>
<keyword evidence="1" id="KW-0812">Transmembrane</keyword>
<dbReference type="OrthoDB" id="9786534at2"/>
<dbReference type="Proteomes" id="UP000304900">
    <property type="component" value="Unassembled WGS sequence"/>
</dbReference>
<proteinExistence type="predicted"/>
<reference evidence="2 3" key="1">
    <citation type="submission" date="2019-05" db="EMBL/GenBank/DDBJ databases">
        <title>Dyadobacter AR-3-8 sp. nov., isolated from arctic soil.</title>
        <authorList>
            <person name="Chaudhary D.K."/>
        </authorList>
    </citation>
    <scope>NUCLEOTIDE SEQUENCE [LARGE SCALE GENOMIC DNA]</scope>
    <source>
        <strain evidence="2 3">AR-3-8</strain>
    </source>
</reference>
<keyword evidence="1" id="KW-1133">Transmembrane helix</keyword>
<evidence type="ECO:0000313" key="2">
    <source>
        <dbReference type="EMBL" id="TKT86234.1"/>
    </source>
</evidence>
<organism evidence="2 3">
    <name type="scientific">Dyadobacter frigoris</name>
    <dbReference type="NCBI Taxonomy" id="2576211"/>
    <lineage>
        <taxon>Bacteria</taxon>
        <taxon>Pseudomonadati</taxon>
        <taxon>Bacteroidota</taxon>
        <taxon>Cytophagia</taxon>
        <taxon>Cytophagales</taxon>
        <taxon>Spirosomataceae</taxon>
        <taxon>Dyadobacter</taxon>
    </lineage>
</organism>
<evidence type="ECO:0000313" key="3">
    <source>
        <dbReference type="Proteomes" id="UP000304900"/>
    </source>
</evidence>
<feature type="transmembrane region" description="Helical" evidence="1">
    <location>
        <begin position="24"/>
        <end position="41"/>
    </location>
</feature>
<gene>
    <name evidence="2" type="ORF">FDK13_32485</name>
</gene>
<dbReference type="RefSeq" id="WP_137344191.1">
    <property type="nucleotide sequence ID" value="NZ_BSQH01000027.1"/>
</dbReference>
<comment type="caution">
    <text evidence="2">The sequence shown here is derived from an EMBL/GenBank/DDBJ whole genome shotgun (WGS) entry which is preliminary data.</text>
</comment>
<protein>
    <submittedName>
        <fullName evidence="2">Uncharacterized protein</fullName>
    </submittedName>
</protein>
<keyword evidence="3" id="KW-1185">Reference proteome</keyword>
<evidence type="ECO:0000256" key="1">
    <source>
        <dbReference type="SAM" id="Phobius"/>
    </source>
</evidence>
<dbReference type="EMBL" id="SZVO01000025">
    <property type="protein sequence ID" value="TKT86234.1"/>
    <property type="molecule type" value="Genomic_DNA"/>
</dbReference>
<dbReference type="InterPro" id="IPR046674">
    <property type="entry name" value="DUF6544"/>
</dbReference>
<dbReference type="Pfam" id="PF20181">
    <property type="entry name" value="DUF6544"/>
    <property type="match status" value="1"/>
</dbReference>
<sequence length="299" mass="34852">MRIAFFVSIIFQILIIYFWQEAKFLTLVNVIILIVVIIRYAKADYYNKYQSDVKTGLLQTAYFENSVLTEKDMGHLPELVREYLRFTGSVGKFKVNNFKIEFTGKIRKNEQSDWMPFTSRQYNFMQTPTRLFFMQAVMKNLPVAGYHCFKNGSASMDIRLLSLFKVQYQDGPEMDLSETVTFFNDMCCLAPATLIDKRIKWLTVEGSKVKASFTNNHITVSAWLYFNEEGALINFISQDRYSADAGKQLPWATPLKDYQQINGYKLMQNAETIYSYPDKDLCYGTFRLISVKYNCQDTD</sequence>
<keyword evidence="1" id="KW-0472">Membrane</keyword>
<name>A0A4U6CXU3_9BACT</name>
<accession>A0A4U6CXU3</accession>